<evidence type="ECO:0000313" key="2">
    <source>
        <dbReference type="EMBL" id="QHT95948.1"/>
    </source>
</evidence>
<keyword evidence="1" id="KW-0472">Membrane</keyword>
<feature type="transmembrane region" description="Helical" evidence="1">
    <location>
        <begin position="99"/>
        <end position="117"/>
    </location>
</feature>
<dbReference type="EMBL" id="MN740248">
    <property type="protein sequence ID" value="QHT95948.1"/>
    <property type="molecule type" value="Genomic_DNA"/>
</dbReference>
<sequence length="224" mass="24868">MSETNSSQLGGIHSLTNLIYSLSFYAPLIVTVSILIFSIFSSSLEKAGVYLLWIFVITFLRVIIMKLIQMSQKGTPLPVIPEVCLTGLTHIFIPQDITYSTYILCFTMFYLIMPMIMVSSQSHSDSMNYIVMAFFIAYILFDLFIKKTLACIPSLFSVSVFGDIISGCGLGALIAGPLMFGTSLRSLLYINELNSNKEVCSMASKQHFRCSVYKNGELVGSSMN</sequence>
<evidence type="ECO:0000256" key="1">
    <source>
        <dbReference type="SAM" id="Phobius"/>
    </source>
</evidence>
<dbReference type="AlphaFoldDB" id="A0A6C0IRV9"/>
<reference evidence="2" key="1">
    <citation type="journal article" date="2020" name="Nature">
        <title>Giant virus diversity and host interactions through global metagenomics.</title>
        <authorList>
            <person name="Schulz F."/>
            <person name="Roux S."/>
            <person name="Paez-Espino D."/>
            <person name="Jungbluth S."/>
            <person name="Walsh D.A."/>
            <person name="Denef V.J."/>
            <person name="McMahon K.D."/>
            <person name="Konstantinidis K.T."/>
            <person name="Eloe-Fadrosh E.A."/>
            <person name="Kyrpides N.C."/>
            <person name="Woyke T."/>
        </authorList>
    </citation>
    <scope>NUCLEOTIDE SEQUENCE</scope>
    <source>
        <strain evidence="2">GVMAG-M-3300024301-20</strain>
    </source>
</reference>
<keyword evidence="1" id="KW-0812">Transmembrane</keyword>
<proteinExistence type="predicted"/>
<feature type="transmembrane region" description="Helical" evidence="1">
    <location>
        <begin position="47"/>
        <end position="64"/>
    </location>
</feature>
<name>A0A6C0IRV9_9ZZZZ</name>
<keyword evidence="1" id="KW-1133">Transmembrane helix</keyword>
<protein>
    <submittedName>
        <fullName evidence="2">Uncharacterized protein</fullName>
    </submittedName>
</protein>
<accession>A0A6C0IRV9</accession>
<organism evidence="2">
    <name type="scientific">viral metagenome</name>
    <dbReference type="NCBI Taxonomy" id="1070528"/>
    <lineage>
        <taxon>unclassified sequences</taxon>
        <taxon>metagenomes</taxon>
        <taxon>organismal metagenomes</taxon>
    </lineage>
</organism>
<feature type="transmembrane region" description="Helical" evidence="1">
    <location>
        <begin position="18"/>
        <end position="41"/>
    </location>
</feature>
<feature type="transmembrane region" description="Helical" evidence="1">
    <location>
        <begin position="155"/>
        <end position="180"/>
    </location>
</feature>
<feature type="transmembrane region" description="Helical" evidence="1">
    <location>
        <begin position="129"/>
        <end position="149"/>
    </location>
</feature>